<dbReference type="SUPFAM" id="SSF53474">
    <property type="entry name" value="alpha/beta-Hydrolases"/>
    <property type="match status" value="1"/>
</dbReference>
<keyword evidence="1" id="KW-1133">Transmembrane helix</keyword>
<evidence type="ECO:0000256" key="1">
    <source>
        <dbReference type="SAM" id="Phobius"/>
    </source>
</evidence>
<dbReference type="AlphaFoldDB" id="A0A150WRM5"/>
<dbReference type="RefSeq" id="WP_061834496.1">
    <property type="nucleotide sequence ID" value="NZ_LUKE01000001.1"/>
</dbReference>
<evidence type="ECO:0000259" key="2">
    <source>
        <dbReference type="Pfam" id="PF00561"/>
    </source>
</evidence>
<keyword evidence="1" id="KW-0812">Transmembrane</keyword>
<dbReference type="PANTHER" id="PTHR12277:SF81">
    <property type="entry name" value="PROTEIN ABHD13"/>
    <property type="match status" value="1"/>
</dbReference>
<dbReference type="Proteomes" id="UP000075320">
    <property type="component" value="Unassembled WGS sequence"/>
</dbReference>
<dbReference type="PANTHER" id="PTHR12277">
    <property type="entry name" value="ALPHA/BETA HYDROLASE DOMAIN-CONTAINING PROTEIN"/>
    <property type="match status" value="1"/>
</dbReference>
<feature type="transmembrane region" description="Helical" evidence="1">
    <location>
        <begin position="6"/>
        <end position="25"/>
    </location>
</feature>
<dbReference type="InterPro" id="IPR000073">
    <property type="entry name" value="AB_hydrolase_1"/>
</dbReference>
<gene>
    <name evidence="3" type="ORF">AZI86_07790</name>
</gene>
<reference evidence="3 4" key="1">
    <citation type="submission" date="2016-03" db="EMBL/GenBank/DDBJ databases">
        <authorList>
            <person name="Ploux O."/>
        </authorList>
    </citation>
    <scope>NUCLEOTIDE SEQUENCE [LARGE SCALE GENOMIC DNA]</scope>
    <source>
        <strain evidence="3 4">R0</strain>
    </source>
</reference>
<evidence type="ECO:0000313" key="4">
    <source>
        <dbReference type="Proteomes" id="UP000075320"/>
    </source>
</evidence>
<keyword evidence="1" id="KW-0472">Membrane</keyword>
<dbReference type="Pfam" id="PF00561">
    <property type="entry name" value="Abhydrolase_1"/>
    <property type="match status" value="1"/>
</dbReference>
<accession>A0A150WRM5</accession>
<dbReference type="OrthoDB" id="5291804at2"/>
<dbReference type="Gene3D" id="3.40.50.1820">
    <property type="entry name" value="alpha/beta hydrolase"/>
    <property type="match status" value="1"/>
</dbReference>
<dbReference type="InterPro" id="IPR029058">
    <property type="entry name" value="AB_hydrolase_fold"/>
</dbReference>
<feature type="domain" description="AB hydrolase-1" evidence="2">
    <location>
        <begin position="73"/>
        <end position="197"/>
    </location>
</feature>
<dbReference type="EMBL" id="LUKE01000001">
    <property type="protein sequence ID" value="KYG66919.1"/>
    <property type="molecule type" value="Genomic_DNA"/>
</dbReference>
<evidence type="ECO:0000313" key="3">
    <source>
        <dbReference type="EMBL" id="KYG66919.1"/>
    </source>
</evidence>
<organism evidence="3 4">
    <name type="scientific">Bdellovibrio bacteriovorus</name>
    <dbReference type="NCBI Taxonomy" id="959"/>
    <lineage>
        <taxon>Bacteria</taxon>
        <taxon>Pseudomonadati</taxon>
        <taxon>Bdellovibrionota</taxon>
        <taxon>Bdellovibrionia</taxon>
        <taxon>Bdellovibrionales</taxon>
        <taxon>Pseudobdellovibrionaceae</taxon>
        <taxon>Bdellovibrio</taxon>
    </lineage>
</organism>
<sequence>MIWLWALLRIFLVVIVVATAAIYFFQERVIFYPYKLPADFKFNFKNPSTEKILKVGKSDIHSLYFEAKDAPGVIVYFHGNAGSLEGWGELASDFVDQTGWNIWMVDYPGYGKSTGHITSEAQLHEVADAVFAEAVKLNPGKKVVIYGRSLGSGIASSLATKTTIDGLVLETPFYNVEAMAKNIFPFVPGFLVRYKLASNESMKSIKVPVLVIHGTADEIVPFAQGKKLYDEYQGPKTFMEIQGGDHNNLDSMDKFWPAVKQFLKSI</sequence>
<proteinExistence type="predicted"/>
<protein>
    <recommendedName>
        <fullName evidence="2">AB hydrolase-1 domain-containing protein</fullName>
    </recommendedName>
</protein>
<keyword evidence="4" id="KW-1185">Reference proteome</keyword>
<comment type="caution">
    <text evidence="3">The sequence shown here is derived from an EMBL/GenBank/DDBJ whole genome shotgun (WGS) entry which is preliminary data.</text>
</comment>
<name>A0A150WRM5_BDEBC</name>